<evidence type="ECO:0000256" key="4">
    <source>
        <dbReference type="ARBA" id="ARBA00022989"/>
    </source>
</evidence>
<comment type="subcellular location">
    <subcellularLocation>
        <location evidence="1">Membrane</location>
        <topology evidence="1">Multi-pass membrane protein</topology>
    </subcellularLocation>
</comment>
<keyword evidence="3" id="KW-0864">Zinc transport</keyword>
<evidence type="ECO:0000256" key="7">
    <source>
        <dbReference type="SAM" id="SignalP"/>
    </source>
</evidence>
<keyword evidence="5" id="KW-0472">Membrane</keyword>
<keyword evidence="7" id="KW-0732">Signal</keyword>
<keyword evidence="3" id="KW-0813">Transport</keyword>
<accession>A0A813I3N6</accession>
<evidence type="ECO:0000256" key="1">
    <source>
        <dbReference type="ARBA" id="ARBA00004141"/>
    </source>
</evidence>
<feature type="domain" description="Cation efflux protein transmembrane" evidence="8">
    <location>
        <begin position="476"/>
        <end position="674"/>
    </location>
</feature>
<feature type="region of interest" description="Disordered" evidence="6">
    <location>
        <begin position="358"/>
        <end position="381"/>
    </location>
</feature>
<protein>
    <recommendedName>
        <fullName evidence="8">Cation efflux protein transmembrane domain-containing protein</fullName>
    </recommendedName>
</protein>
<sequence length="676" mass="72265">MTASQSRSPRLALLAASAAAAVAAGGLDFIVGCRHGFVAPSHNLEEPSQSSSIARPQGLHTSGPPGLFSVGAEQSWTPCATAAATVAAAAAAAGVQVRKARAEARRERRGLCDRREAMLVATLGVAAASLAAEPESANAYMDDEQRIMAYSVKAKQLNLGADLYLFEVKPLVYPLIQLLTKEQCEEAGPACPDVAGMGPLRNMYTAMGSRNQVVLSRVERDILYPMRSLALDSIVDPDTADELQQLFSKFEKNQAELGQASGKPDLTLVRQKFDEGRLLINEYFMKVNNSFGIPPENQYYLTPLPGDNEALQKERFWIRRSEKWRVKQTVDAVSKGNKTARFYAKSMFGPDAVSWDERGDRAPDIYSKDSENKLSRGGGEWQWPGEFSDSFVLVSLKVSPLQPRMEEEGPVPRPPKARQAKKKQVGSKKKKAPPEVSSATDAAVDAEEVEDVEEASRPSSSRCCRCAAGGGPERALWLMFGVNGVLTGAQLACGVLANSLSLLGDGALMAMDGVAYAVSLYAEKRKAVTAKEDAERLDRYSALFSAVMLGATTCWVLFDVVERLVGEGESVGAEPEEVNSLIIIIFTAVNLAADAVVVLCTWSFGASGLVGDDEGGGEDSNLNFVGALAHLAADVVRGFAVLLCGILAQVGLVEAAKADAYCSLFVCVFVLSATAS</sequence>
<dbReference type="GO" id="GO:0005886">
    <property type="term" value="C:plasma membrane"/>
    <property type="evidence" value="ECO:0007669"/>
    <property type="project" value="TreeGrafter"/>
</dbReference>
<gene>
    <name evidence="9" type="ORF">PGLA2088_LOCUS2953</name>
</gene>
<dbReference type="Proteomes" id="UP000626109">
    <property type="component" value="Unassembled WGS sequence"/>
</dbReference>
<keyword evidence="3" id="KW-0406">Ion transport</keyword>
<feature type="compositionally biased region" description="Basic residues" evidence="6">
    <location>
        <begin position="415"/>
        <end position="431"/>
    </location>
</feature>
<evidence type="ECO:0000256" key="3">
    <source>
        <dbReference type="ARBA" id="ARBA00022906"/>
    </source>
</evidence>
<feature type="compositionally biased region" description="Acidic residues" evidence="6">
    <location>
        <begin position="444"/>
        <end position="453"/>
    </location>
</feature>
<dbReference type="AlphaFoldDB" id="A0A813I3N6"/>
<keyword evidence="4" id="KW-1133">Transmembrane helix</keyword>
<dbReference type="InterPro" id="IPR058533">
    <property type="entry name" value="Cation_efflux_TM"/>
</dbReference>
<name>A0A813I3N6_POLGL</name>
<keyword evidence="3" id="KW-0862">Zinc</keyword>
<feature type="region of interest" description="Disordered" evidence="6">
    <location>
        <begin position="403"/>
        <end position="454"/>
    </location>
</feature>
<evidence type="ECO:0000313" key="10">
    <source>
        <dbReference type="Proteomes" id="UP000626109"/>
    </source>
</evidence>
<comment type="caution">
    <text evidence="9">The sequence shown here is derived from an EMBL/GenBank/DDBJ whole genome shotgun (WGS) entry which is preliminary data.</text>
</comment>
<dbReference type="PANTHER" id="PTHR11562:SF17">
    <property type="entry name" value="RE54080P-RELATED"/>
    <property type="match status" value="1"/>
</dbReference>
<dbReference type="InterPro" id="IPR050681">
    <property type="entry name" value="CDF/SLC30A"/>
</dbReference>
<dbReference type="SUPFAM" id="SSF161111">
    <property type="entry name" value="Cation efflux protein transmembrane domain-like"/>
    <property type="match status" value="1"/>
</dbReference>
<dbReference type="Pfam" id="PF01545">
    <property type="entry name" value="Cation_efflux"/>
    <property type="match status" value="1"/>
</dbReference>
<reference evidence="9" key="1">
    <citation type="submission" date="2021-02" db="EMBL/GenBank/DDBJ databases">
        <authorList>
            <person name="Dougan E. K."/>
            <person name="Rhodes N."/>
            <person name="Thang M."/>
            <person name="Chan C."/>
        </authorList>
    </citation>
    <scope>NUCLEOTIDE SEQUENCE</scope>
</reference>
<proteinExistence type="predicted"/>
<evidence type="ECO:0000256" key="6">
    <source>
        <dbReference type="SAM" id="MobiDB-lite"/>
    </source>
</evidence>
<feature type="chain" id="PRO_5032731855" description="Cation efflux protein transmembrane domain-containing protein" evidence="7">
    <location>
        <begin position="25"/>
        <end position="676"/>
    </location>
</feature>
<evidence type="ECO:0000259" key="8">
    <source>
        <dbReference type="Pfam" id="PF01545"/>
    </source>
</evidence>
<dbReference type="GO" id="GO:0005385">
    <property type="term" value="F:zinc ion transmembrane transporter activity"/>
    <property type="evidence" value="ECO:0007669"/>
    <property type="project" value="TreeGrafter"/>
</dbReference>
<keyword evidence="2" id="KW-0812">Transmembrane</keyword>
<feature type="signal peptide" evidence="7">
    <location>
        <begin position="1"/>
        <end position="24"/>
    </location>
</feature>
<evidence type="ECO:0000313" key="9">
    <source>
        <dbReference type="EMBL" id="CAE8644312.1"/>
    </source>
</evidence>
<organism evidence="9 10">
    <name type="scientific">Polarella glacialis</name>
    <name type="common">Dinoflagellate</name>
    <dbReference type="NCBI Taxonomy" id="89957"/>
    <lineage>
        <taxon>Eukaryota</taxon>
        <taxon>Sar</taxon>
        <taxon>Alveolata</taxon>
        <taxon>Dinophyceae</taxon>
        <taxon>Suessiales</taxon>
        <taxon>Suessiaceae</taxon>
        <taxon>Polarella</taxon>
    </lineage>
</organism>
<dbReference type="Gene3D" id="1.20.1510.10">
    <property type="entry name" value="Cation efflux protein transmembrane domain"/>
    <property type="match status" value="1"/>
</dbReference>
<evidence type="ECO:0000256" key="5">
    <source>
        <dbReference type="ARBA" id="ARBA00023136"/>
    </source>
</evidence>
<dbReference type="InterPro" id="IPR027469">
    <property type="entry name" value="Cation_efflux_TMD_sf"/>
</dbReference>
<dbReference type="EMBL" id="CAJNNW010002482">
    <property type="protein sequence ID" value="CAE8644312.1"/>
    <property type="molecule type" value="Genomic_DNA"/>
</dbReference>
<evidence type="ECO:0000256" key="2">
    <source>
        <dbReference type="ARBA" id="ARBA00022692"/>
    </source>
</evidence>
<feature type="compositionally biased region" description="Basic and acidic residues" evidence="6">
    <location>
        <begin position="358"/>
        <end position="374"/>
    </location>
</feature>
<dbReference type="PANTHER" id="PTHR11562">
    <property type="entry name" value="CATION EFFLUX PROTEIN/ ZINC TRANSPORTER"/>
    <property type="match status" value="1"/>
</dbReference>